<protein>
    <submittedName>
        <fullName evidence="1">Uncharacterized protein</fullName>
    </submittedName>
</protein>
<name>A0A1J5NWR3_9ZZZZ</name>
<dbReference type="AlphaFoldDB" id="A0A1J5NWR3"/>
<gene>
    <name evidence="1" type="ORF">GALL_552780</name>
</gene>
<evidence type="ECO:0000313" key="1">
    <source>
        <dbReference type="EMBL" id="OIQ63182.1"/>
    </source>
</evidence>
<dbReference type="EMBL" id="MLJW01009233">
    <property type="protein sequence ID" value="OIQ63182.1"/>
    <property type="molecule type" value="Genomic_DNA"/>
</dbReference>
<accession>A0A1J5NWR3</accession>
<organism evidence="1">
    <name type="scientific">mine drainage metagenome</name>
    <dbReference type="NCBI Taxonomy" id="410659"/>
    <lineage>
        <taxon>unclassified sequences</taxon>
        <taxon>metagenomes</taxon>
        <taxon>ecological metagenomes</taxon>
    </lineage>
</organism>
<reference evidence="1" key="1">
    <citation type="submission" date="2016-10" db="EMBL/GenBank/DDBJ databases">
        <title>Sequence of Gallionella enrichment culture.</title>
        <authorList>
            <person name="Poehlein A."/>
            <person name="Muehling M."/>
            <person name="Daniel R."/>
        </authorList>
    </citation>
    <scope>NUCLEOTIDE SEQUENCE</scope>
</reference>
<proteinExistence type="predicted"/>
<comment type="caution">
    <text evidence="1">The sequence shown here is derived from an EMBL/GenBank/DDBJ whole genome shotgun (WGS) entry which is preliminary data.</text>
</comment>
<sequence length="103" mass="11904">MIFISMGTDNCLYRKPCIQVILVTADVYCFQCVQKACTFIPAHVFGVIYHIITVKGTDGNISYVFYIQFTGKFVILLNYFVECLFRIADKVHFIDTHDDMRDS</sequence>